<protein>
    <submittedName>
        <fullName evidence="1">Unnamed protein product</fullName>
    </submittedName>
</protein>
<accession>A0ACB5TYA7</accession>
<reference evidence="1" key="1">
    <citation type="submission" date="2023-04" db="EMBL/GenBank/DDBJ databases">
        <title>Candida boidinii NBRC 1967.</title>
        <authorList>
            <person name="Ichikawa N."/>
            <person name="Sato H."/>
            <person name="Tonouchi N."/>
        </authorList>
    </citation>
    <scope>NUCLEOTIDE SEQUENCE</scope>
    <source>
        <strain evidence="1">NBRC 1967</strain>
    </source>
</reference>
<evidence type="ECO:0000313" key="2">
    <source>
        <dbReference type="Proteomes" id="UP001165101"/>
    </source>
</evidence>
<sequence length="322" mass="35054">MHILLTNDDGPPNDLSSPYIKYLVQAIHKYTNWKLTITVPSSQKSWIGKAHFAGKDLTASYVYSSLDKPEDNSCHGPFPSPMSKYQNDPSLKEWCLIDGTPASCADIGCHHIAKEPVDLVLSGPNVGRNSTALYITSSGTIGAAMEGALMNHKAIGLSYAYDVTPNASPEILKEASLISIKLIENLYNNWGNDVDLYSINVPLESNLKLGKTKIYYTPILDNKWSSLFKKLGDSTTTFNGTSSNEDTTRATTTTTDIVDGSVSDGQKFKWAPNFQAVHEDIDKTEALTDGKVVSLGHVSVTALKAVFKQCDSLNSGELVLEL</sequence>
<evidence type="ECO:0000313" key="1">
    <source>
        <dbReference type="EMBL" id="GME97416.1"/>
    </source>
</evidence>
<proteinExistence type="predicted"/>
<gene>
    <name evidence="1" type="ORF">Cboi01_000460300</name>
</gene>
<name>A0ACB5TYA7_CANBO</name>
<comment type="caution">
    <text evidence="1">The sequence shown here is derived from an EMBL/GenBank/DDBJ whole genome shotgun (WGS) entry which is preliminary data.</text>
</comment>
<keyword evidence="2" id="KW-1185">Reference proteome</keyword>
<dbReference type="EMBL" id="BSXV01003045">
    <property type="protein sequence ID" value="GME97416.1"/>
    <property type="molecule type" value="Genomic_DNA"/>
</dbReference>
<dbReference type="Proteomes" id="UP001165101">
    <property type="component" value="Unassembled WGS sequence"/>
</dbReference>
<organism evidence="1 2">
    <name type="scientific">Candida boidinii</name>
    <name type="common">Yeast</name>
    <dbReference type="NCBI Taxonomy" id="5477"/>
    <lineage>
        <taxon>Eukaryota</taxon>
        <taxon>Fungi</taxon>
        <taxon>Dikarya</taxon>
        <taxon>Ascomycota</taxon>
        <taxon>Saccharomycotina</taxon>
        <taxon>Pichiomycetes</taxon>
        <taxon>Pichiales</taxon>
        <taxon>Pichiaceae</taxon>
        <taxon>Ogataea</taxon>
        <taxon>Ogataea/Candida clade</taxon>
    </lineage>
</organism>